<dbReference type="PANTHER" id="PTHR24093:SF477">
    <property type="entry name" value="CALCIUM-TRANSPORTING ATPASE"/>
    <property type="match status" value="1"/>
</dbReference>
<dbReference type="Gene3D" id="1.20.1110.10">
    <property type="entry name" value="Calcium-transporting ATPase, transmembrane domain"/>
    <property type="match status" value="1"/>
</dbReference>
<dbReference type="SFLD" id="SFLDF00027">
    <property type="entry name" value="p-type_atpase"/>
    <property type="match status" value="1"/>
</dbReference>
<evidence type="ECO:0000256" key="3">
    <source>
        <dbReference type="ARBA" id="ARBA00022448"/>
    </source>
</evidence>
<dbReference type="Pfam" id="PF00690">
    <property type="entry name" value="Cation_ATPase_N"/>
    <property type="match status" value="1"/>
</dbReference>
<feature type="transmembrane region" description="Helical" evidence="15">
    <location>
        <begin position="791"/>
        <end position="811"/>
    </location>
</feature>
<evidence type="ECO:0000256" key="15">
    <source>
        <dbReference type="SAM" id="Phobius"/>
    </source>
</evidence>
<protein>
    <recommendedName>
        <fullName evidence="2">P-type Ca(2+) transporter</fullName>
        <ecNumber evidence="2">7.2.2.10</ecNumber>
    </recommendedName>
</protein>
<dbReference type="GO" id="GO:0016887">
    <property type="term" value="F:ATP hydrolysis activity"/>
    <property type="evidence" value="ECO:0007669"/>
    <property type="project" value="InterPro"/>
</dbReference>
<keyword evidence="13" id="KW-0406">Ion transport</keyword>
<dbReference type="GO" id="GO:0005388">
    <property type="term" value="F:P-type calcium transporter activity"/>
    <property type="evidence" value="ECO:0007669"/>
    <property type="project" value="UniProtKB-EC"/>
</dbReference>
<dbReference type="Pfam" id="PF00689">
    <property type="entry name" value="Cation_ATPase_C"/>
    <property type="match status" value="1"/>
</dbReference>
<dbReference type="EMBL" id="ALNK01000013">
    <property type="protein sequence ID" value="EJU23933.1"/>
    <property type="molecule type" value="Genomic_DNA"/>
</dbReference>
<feature type="transmembrane region" description="Helical" evidence="15">
    <location>
        <begin position="67"/>
        <end position="87"/>
    </location>
</feature>
<evidence type="ECO:0000256" key="2">
    <source>
        <dbReference type="ARBA" id="ARBA00012790"/>
    </source>
</evidence>
<dbReference type="GO" id="GO:0005886">
    <property type="term" value="C:plasma membrane"/>
    <property type="evidence" value="ECO:0007669"/>
    <property type="project" value="TreeGrafter"/>
</dbReference>
<evidence type="ECO:0000256" key="4">
    <source>
        <dbReference type="ARBA" id="ARBA00022568"/>
    </source>
</evidence>
<feature type="transmembrane region" description="Helical" evidence="15">
    <location>
        <begin position="713"/>
        <end position="733"/>
    </location>
</feature>
<dbReference type="Pfam" id="PF13246">
    <property type="entry name" value="Cation_ATPase"/>
    <property type="match status" value="1"/>
</dbReference>
<dbReference type="SUPFAM" id="SSF56784">
    <property type="entry name" value="HAD-like"/>
    <property type="match status" value="1"/>
</dbReference>
<dbReference type="PATRIC" id="fig|796941.3.peg.573"/>
<evidence type="ECO:0000256" key="1">
    <source>
        <dbReference type="ARBA" id="ARBA00004141"/>
    </source>
</evidence>
<evidence type="ECO:0000256" key="8">
    <source>
        <dbReference type="ARBA" id="ARBA00022837"/>
    </source>
</evidence>
<evidence type="ECO:0000259" key="17">
    <source>
        <dbReference type="Pfam" id="PF00689"/>
    </source>
</evidence>
<dbReference type="Gene3D" id="2.70.150.10">
    <property type="entry name" value="Calcium-transporting ATPase, cytoplasmic transduction domain A"/>
    <property type="match status" value="1"/>
</dbReference>
<feature type="domain" description="Cation-transporting P-type ATPase N-terminal" evidence="18">
    <location>
        <begin position="6"/>
        <end position="55"/>
    </location>
</feature>
<dbReference type="InterPro" id="IPR023299">
    <property type="entry name" value="ATPase_P-typ_cyto_dom_N"/>
</dbReference>
<keyword evidence="20" id="KW-1185">Reference proteome</keyword>
<dbReference type="InterPro" id="IPR004014">
    <property type="entry name" value="ATPase_P-typ_cation-transptr_N"/>
</dbReference>
<evidence type="ECO:0000256" key="5">
    <source>
        <dbReference type="ARBA" id="ARBA00022692"/>
    </source>
</evidence>
<dbReference type="EC" id="7.2.2.10" evidence="2"/>
<keyword evidence="3" id="KW-0813">Transport</keyword>
<dbReference type="GO" id="GO:0005524">
    <property type="term" value="F:ATP binding"/>
    <property type="evidence" value="ECO:0007669"/>
    <property type="project" value="UniProtKB-KW"/>
</dbReference>
<accession>J6HNK8</accession>
<evidence type="ECO:0000256" key="6">
    <source>
        <dbReference type="ARBA" id="ARBA00022723"/>
    </source>
</evidence>
<evidence type="ECO:0000256" key="7">
    <source>
        <dbReference type="ARBA" id="ARBA00022741"/>
    </source>
</evidence>
<evidence type="ECO:0000313" key="19">
    <source>
        <dbReference type="EMBL" id="EJU23933.1"/>
    </source>
</evidence>
<name>J6HNK8_9FIRM</name>
<dbReference type="SUPFAM" id="SSF81665">
    <property type="entry name" value="Calcium ATPase, transmembrane domain M"/>
    <property type="match status" value="1"/>
</dbReference>
<sequence>MKYDFKGLNDEQIEKSRKENGSNALTPVETESFMDKLKENLKDPIIRILIFALVLNVVFYFMGKGHWYEALGIAVAVSLATFISTWSEYSNEESFQKLQEEASKISSKVFRNDEITSILIDDIVKGEYVLLQPGDKVPADGYLISGDIKADQASLTGESIEVEKLPTDEQTALSNSTDLSSPYNIYRGTTVLSGEGVAVITSVGDNTVYGSLAQEMKADDRPSPLKLKLSNLADFISKAGYLFAGLIFASYMINKIFIHNNFDMALISAYFTDLGTLANDIVTAIILAVIIIVVAVPEGLPMMIAMVLSLNMKKMLKDNILVRKLIGIETAGSLNLLFSDKTGTITKGILEAVLFIDGDKNEYKSFEELPKKLSEYLDLSLKKNTNAIIKKSGNNIEVLGGNSTEKALLRFVAKSDKKFENFETVDTMPFSSDKKFSATQIKGDMDITLIKGAGERIVDYCNTCYDENGNIVEFTKKEQLIEMMNELSAKSIRLLGVATTNSAIDDMNFDSKDMTLVGVFGIRDDLRQESVYAIKEAMDAGIQVVMITGDRKETAQAIAKDAGLIKNDSDIAITSDDLNVMSDDEIKKILPNIRVIARALPTDKSRLVKIAQEMDLVVGMTGDGVNDSPALKKADVGFAMGSGTEVAKEAGDIVILDDNFLSITKAILYGRTIFHSIRKFIVFQLTINVAALLIAFIGPFIGVELPLTMTQMLWVNLVMDTLAALAFGGEPALERYMKEKPKSRRENIISSNMKSEIAVGGLYVAAMSIFFLKSPVIRALFRDGTGENTDIYFLTGFFTMFIFVNVFNAFNARTSKMNLFDNIHLNQSFIKIMAFIAIVQVALTYFGGSVLRTAGLNSQEWIVVIAMAFTIIPIDLIRKMIFKNKY</sequence>
<dbReference type="InterPro" id="IPR023214">
    <property type="entry name" value="HAD_sf"/>
</dbReference>
<dbReference type="NCBIfam" id="TIGR01494">
    <property type="entry name" value="ATPase_P-type"/>
    <property type="match status" value="1"/>
</dbReference>
<dbReference type="PRINTS" id="PR00119">
    <property type="entry name" value="CATATPASE"/>
</dbReference>
<feature type="transmembrane region" description="Helical" evidence="15">
    <location>
        <begin position="44"/>
        <end position="61"/>
    </location>
</feature>
<gene>
    <name evidence="19" type="ORF">HMPREF1143_1082</name>
</gene>
<evidence type="ECO:0000256" key="12">
    <source>
        <dbReference type="ARBA" id="ARBA00022989"/>
    </source>
</evidence>
<proteinExistence type="predicted"/>
<evidence type="ECO:0000256" key="9">
    <source>
        <dbReference type="ARBA" id="ARBA00022840"/>
    </source>
</evidence>
<feature type="domain" description="Cation-transporting P-type ATPase C-terminal" evidence="17">
    <location>
        <begin position="704"/>
        <end position="881"/>
    </location>
</feature>
<dbReference type="InterPro" id="IPR044492">
    <property type="entry name" value="P_typ_ATPase_HD_dom"/>
</dbReference>
<keyword evidence="10" id="KW-0460">Magnesium</keyword>
<dbReference type="InterPro" id="IPR036412">
    <property type="entry name" value="HAD-like_sf"/>
</dbReference>
<dbReference type="PANTHER" id="PTHR24093">
    <property type="entry name" value="CATION TRANSPORTING ATPASE"/>
    <property type="match status" value="1"/>
</dbReference>
<dbReference type="InterPro" id="IPR059000">
    <property type="entry name" value="ATPase_P-type_domA"/>
</dbReference>
<feature type="transmembrane region" description="Helical" evidence="15">
    <location>
        <begin position="753"/>
        <end position="771"/>
    </location>
</feature>
<reference evidence="19 20" key="1">
    <citation type="submission" date="2012-07" db="EMBL/GenBank/DDBJ databases">
        <authorList>
            <person name="Durkin A.S."/>
            <person name="McCorrison J."/>
            <person name="Torralba M."/>
            <person name="Gillis M."/>
            <person name="Methe B."/>
            <person name="Sutton G."/>
            <person name="Nelson K.E."/>
        </authorList>
    </citation>
    <scope>NUCLEOTIDE SEQUENCE [LARGE SCALE GENOMIC DNA]</scope>
    <source>
        <strain evidence="19 20">OBRC8</strain>
    </source>
</reference>
<dbReference type="PROSITE" id="PS00154">
    <property type="entry name" value="ATPASE_E1_E2"/>
    <property type="match status" value="1"/>
</dbReference>
<evidence type="ECO:0000256" key="10">
    <source>
        <dbReference type="ARBA" id="ARBA00022842"/>
    </source>
</evidence>
<dbReference type="SFLD" id="SFLDS00003">
    <property type="entry name" value="Haloacid_Dehalogenase"/>
    <property type="match status" value="1"/>
</dbReference>
<dbReference type="SFLD" id="SFLDG00002">
    <property type="entry name" value="C1.7:_P-type_atpase_like"/>
    <property type="match status" value="1"/>
</dbReference>
<evidence type="ECO:0000259" key="18">
    <source>
        <dbReference type="Pfam" id="PF00690"/>
    </source>
</evidence>
<keyword evidence="11" id="KW-1278">Translocase</keyword>
<feature type="transmembrane region" description="Helical" evidence="15">
    <location>
        <begin position="861"/>
        <end position="877"/>
    </location>
</feature>
<feature type="domain" description="P-type ATPase A" evidence="16">
    <location>
        <begin position="103"/>
        <end position="216"/>
    </location>
</feature>
<feature type="transmembrane region" description="Helical" evidence="15">
    <location>
        <begin position="235"/>
        <end position="253"/>
    </location>
</feature>
<evidence type="ECO:0000256" key="14">
    <source>
        <dbReference type="ARBA" id="ARBA00023136"/>
    </source>
</evidence>
<evidence type="ECO:0000259" key="16">
    <source>
        <dbReference type="Pfam" id="PF00122"/>
    </source>
</evidence>
<dbReference type="Pfam" id="PF08282">
    <property type="entry name" value="Hydrolase_3"/>
    <property type="match status" value="1"/>
</dbReference>
<dbReference type="AlphaFoldDB" id="J6HNK8"/>
<dbReference type="Proteomes" id="UP000005244">
    <property type="component" value="Unassembled WGS sequence"/>
</dbReference>
<evidence type="ECO:0000256" key="11">
    <source>
        <dbReference type="ARBA" id="ARBA00022967"/>
    </source>
</evidence>
<dbReference type="InterPro" id="IPR006408">
    <property type="entry name" value="P-type_ATPase_IIB"/>
</dbReference>
<feature type="transmembrane region" description="Helical" evidence="15">
    <location>
        <begin position="680"/>
        <end position="701"/>
    </location>
</feature>
<keyword evidence="9" id="KW-0067">ATP-binding</keyword>
<dbReference type="InterPro" id="IPR023298">
    <property type="entry name" value="ATPase_P-typ_TM_dom_sf"/>
</dbReference>
<keyword evidence="8" id="KW-0106">Calcium</keyword>
<feature type="transmembrane region" description="Helical" evidence="15">
    <location>
        <begin position="832"/>
        <end position="855"/>
    </location>
</feature>
<keyword evidence="5 15" id="KW-0812">Transmembrane</keyword>
<keyword evidence="12 15" id="KW-1133">Transmembrane helix</keyword>
<keyword evidence="7" id="KW-0547">Nucleotide-binding</keyword>
<feature type="transmembrane region" description="Helical" evidence="15">
    <location>
        <begin position="281"/>
        <end position="308"/>
    </location>
</feature>
<dbReference type="InterPro" id="IPR008250">
    <property type="entry name" value="ATPase_P-typ_transduc_dom_A_sf"/>
</dbReference>
<dbReference type="InterPro" id="IPR006068">
    <property type="entry name" value="ATPase_P-typ_cation-transptr_C"/>
</dbReference>
<dbReference type="GO" id="GO:0046872">
    <property type="term" value="F:metal ion binding"/>
    <property type="evidence" value="ECO:0007669"/>
    <property type="project" value="UniProtKB-KW"/>
</dbReference>
<dbReference type="NCBIfam" id="TIGR01517">
    <property type="entry name" value="ATPase-IIB_Ca"/>
    <property type="match status" value="1"/>
</dbReference>
<comment type="subcellular location">
    <subcellularLocation>
        <location evidence="1">Membrane</location>
        <topology evidence="1">Multi-pass membrane protein</topology>
    </subcellularLocation>
</comment>
<dbReference type="Gene3D" id="3.40.50.1000">
    <property type="entry name" value="HAD superfamily/HAD-like"/>
    <property type="match status" value="1"/>
</dbReference>
<keyword evidence="14 15" id="KW-0472">Membrane</keyword>
<dbReference type="Pfam" id="PF00122">
    <property type="entry name" value="E1-E2_ATPase"/>
    <property type="match status" value="1"/>
</dbReference>
<dbReference type="SUPFAM" id="SSF81653">
    <property type="entry name" value="Calcium ATPase, transduction domain A"/>
    <property type="match status" value="1"/>
</dbReference>
<dbReference type="InterPro" id="IPR001757">
    <property type="entry name" value="P_typ_ATPase"/>
</dbReference>
<comment type="caution">
    <text evidence="19">The sequence shown here is derived from an EMBL/GenBank/DDBJ whole genome shotgun (WGS) entry which is preliminary data.</text>
</comment>
<keyword evidence="4" id="KW-0109">Calcium transport</keyword>
<evidence type="ECO:0000256" key="13">
    <source>
        <dbReference type="ARBA" id="ARBA00023065"/>
    </source>
</evidence>
<keyword evidence="6" id="KW-0479">Metal-binding</keyword>
<organism evidence="19 20">
    <name type="scientific">Peptoanaerobacter stomatis</name>
    <dbReference type="NCBI Taxonomy" id="796937"/>
    <lineage>
        <taxon>Bacteria</taxon>
        <taxon>Bacillati</taxon>
        <taxon>Bacillota</taxon>
        <taxon>Clostridia</taxon>
        <taxon>Peptostreptococcales</taxon>
        <taxon>Filifactoraceae</taxon>
        <taxon>Peptoanaerobacter</taxon>
    </lineage>
</organism>
<dbReference type="PRINTS" id="PR00120">
    <property type="entry name" value="HATPASE"/>
</dbReference>
<dbReference type="InterPro" id="IPR018303">
    <property type="entry name" value="ATPase_P-typ_P_site"/>
</dbReference>
<dbReference type="RefSeq" id="WP_009530566.1">
    <property type="nucleotide sequence ID" value="NZ_ALNK01000013.1"/>
</dbReference>
<evidence type="ECO:0000313" key="20">
    <source>
        <dbReference type="Proteomes" id="UP000005244"/>
    </source>
</evidence>
<dbReference type="SUPFAM" id="SSF81660">
    <property type="entry name" value="Metal cation-transporting ATPase, ATP-binding domain N"/>
    <property type="match status" value="1"/>
</dbReference>
<keyword evidence="19" id="KW-0378">Hydrolase</keyword>
<dbReference type="Gene3D" id="3.40.1110.10">
    <property type="entry name" value="Calcium-transporting ATPase, cytoplasmic domain N"/>
    <property type="match status" value="1"/>
</dbReference>